<accession>A0ABR7VGS4</accession>
<dbReference type="GO" id="GO:0016787">
    <property type="term" value="F:hydrolase activity"/>
    <property type="evidence" value="ECO:0007669"/>
    <property type="project" value="UniProtKB-KW"/>
</dbReference>
<gene>
    <name evidence="2" type="ORF">IC602_00790</name>
</gene>
<dbReference type="EMBL" id="JACWEZ010000001">
    <property type="protein sequence ID" value="MBD1221144.1"/>
    <property type="molecule type" value="Genomic_DNA"/>
</dbReference>
<dbReference type="InterPro" id="IPR012338">
    <property type="entry name" value="Beta-lactam/transpept-like"/>
</dbReference>
<comment type="caution">
    <text evidence="2">The sequence shown here is derived from an EMBL/GenBank/DDBJ whole genome shotgun (WGS) entry which is preliminary data.</text>
</comment>
<evidence type="ECO:0000313" key="3">
    <source>
        <dbReference type="Proteomes" id="UP000621631"/>
    </source>
</evidence>
<protein>
    <submittedName>
        <fullName evidence="2">Serine hydrolase</fullName>
    </submittedName>
</protein>
<evidence type="ECO:0000313" key="2">
    <source>
        <dbReference type="EMBL" id="MBD1221144.1"/>
    </source>
</evidence>
<dbReference type="Pfam" id="PF00144">
    <property type="entry name" value="Beta-lactamase"/>
    <property type="match status" value="1"/>
</dbReference>
<feature type="domain" description="Beta-lactamase-related" evidence="1">
    <location>
        <begin position="13"/>
        <end position="81"/>
    </location>
</feature>
<sequence length="93" mass="10503">MRKCSKPSEQNHTPFGLEYRGLGWVVKSPELSSCGDLFSAQAYGHTGFAGISMWFDPEAQLHVILLTNRVHYGSEPHIIRLRARLHNLIRASL</sequence>
<keyword evidence="2" id="KW-0378">Hydrolase</keyword>
<reference evidence="2 3" key="1">
    <citation type="submission" date="2020-09" db="EMBL/GenBank/DDBJ databases">
        <title>Draft Genome Sequences of Oil-Oxidizing Bacteria Halomonas titanicae, Marinobacter lutaoensis, and Virgibacillus halodenitrificans Isolated from Highly Saline Environments.</title>
        <authorList>
            <person name="Grouzdev D.S."/>
            <person name="Sokolova D.S."/>
            <person name="Semenova E.M."/>
            <person name="Borzenkov I.A."/>
            <person name="Bidzhieva S.K."/>
            <person name="Poltaraus A.B."/>
            <person name="Nazina T.N."/>
        </authorList>
    </citation>
    <scope>NUCLEOTIDE SEQUENCE [LARGE SCALE GENOMIC DNA]</scope>
    <source>
        <strain evidence="2 3">VKM B-3472D</strain>
    </source>
</reference>
<dbReference type="Proteomes" id="UP000621631">
    <property type="component" value="Unassembled WGS sequence"/>
</dbReference>
<dbReference type="InterPro" id="IPR001466">
    <property type="entry name" value="Beta-lactam-related"/>
</dbReference>
<dbReference type="Gene3D" id="3.40.710.10">
    <property type="entry name" value="DD-peptidase/beta-lactamase superfamily"/>
    <property type="match status" value="1"/>
</dbReference>
<organism evidence="2 3">
    <name type="scientific">Virgibacillus halodenitrificans</name>
    <name type="common">Bacillus halodenitrificans</name>
    <dbReference type="NCBI Taxonomy" id="1482"/>
    <lineage>
        <taxon>Bacteria</taxon>
        <taxon>Bacillati</taxon>
        <taxon>Bacillota</taxon>
        <taxon>Bacilli</taxon>
        <taxon>Bacillales</taxon>
        <taxon>Bacillaceae</taxon>
        <taxon>Virgibacillus</taxon>
    </lineage>
</organism>
<dbReference type="SUPFAM" id="SSF56601">
    <property type="entry name" value="beta-lactamase/transpeptidase-like"/>
    <property type="match status" value="1"/>
</dbReference>
<evidence type="ECO:0000259" key="1">
    <source>
        <dbReference type="Pfam" id="PF00144"/>
    </source>
</evidence>
<proteinExistence type="predicted"/>
<name>A0ABR7VGS4_VIRHA</name>
<keyword evidence="3" id="KW-1185">Reference proteome</keyword>